<dbReference type="CDD" id="cd16352">
    <property type="entry name" value="CheD"/>
    <property type="match status" value="1"/>
</dbReference>
<gene>
    <name evidence="3" type="primary">cheD</name>
    <name evidence="4" type="ORF">FYJ58_03735</name>
</gene>
<protein>
    <recommendedName>
        <fullName evidence="3">Probable chemoreceptor glutamine deamidase CheD</fullName>
        <ecNumber evidence="3">3.5.1.44</ecNumber>
    </recommendedName>
</protein>
<dbReference type="SUPFAM" id="SSF64438">
    <property type="entry name" value="CNF1/YfiH-like putative cysteine hydrolases"/>
    <property type="match status" value="1"/>
</dbReference>
<sequence>MGNMIKVGMADFNICKAPDAITTLGLGSCVGIALYDANRKIAGLAHIMLPDSQAVKNNSNVAKFADTGIDACIDMMVKNGASRIGLVAKIAGGAQMFAFGSGNDMLRIGERNVIATKAKLKQLGIRILAEDTGNSYGRTIEFYPETGELLIKAVGKPPKKV</sequence>
<organism evidence="4 5">
    <name type="scientific">Velocimicrobium porci</name>
    <dbReference type="NCBI Taxonomy" id="2606634"/>
    <lineage>
        <taxon>Bacteria</taxon>
        <taxon>Bacillati</taxon>
        <taxon>Bacillota</taxon>
        <taxon>Clostridia</taxon>
        <taxon>Lachnospirales</taxon>
        <taxon>Lachnospiraceae</taxon>
        <taxon>Velocimicrobium</taxon>
    </lineage>
</organism>
<proteinExistence type="inferred from homology"/>
<evidence type="ECO:0000256" key="2">
    <source>
        <dbReference type="ARBA" id="ARBA00022801"/>
    </source>
</evidence>
<evidence type="ECO:0000256" key="1">
    <source>
        <dbReference type="ARBA" id="ARBA00022500"/>
    </source>
</evidence>
<keyword evidence="2 3" id="KW-0378">Hydrolase</keyword>
<comment type="similarity">
    <text evidence="3">Belongs to the CheD family.</text>
</comment>
<dbReference type="InterPro" id="IPR011324">
    <property type="entry name" value="Cytotoxic_necrot_fac-like_cat"/>
</dbReference>
<comment type="catalytic activity">
    <reaction evidence="3">
        <text>L-glutaminyl-[protein] + H2O = L-glutamyl-[protein] + NH4(+)</text>
        <dbReference type="Rhea" id="RHEA:16441"/>
        <dbReference type="Rhea" id="RHEA-COMP:10207"/>
        <dbReference type="Rhea" id="RHEA-COMP:10208"/>
        <dbReference type="ChEBI" id="CHEBI:15377"/>
        <dbReference type="ChEBI" id="CHEBI:28938"/>
        <dbReference type="ChEBI" id="CHEBI:29973"/>
        <dbReference type="ChEBI" id="CHEBI:30011"/>
        <dbReference type="EC" id="3.5.1.44"/>
    </reaction>
</comment>
<evidence type="ECO:0000313" key="4">
    <source>
        <dbReference type="EMBL" id="MSS62987.1"/>
    </source>
</evidence>
<dbReference type="RefSeq" id="WP_154517450.1">
    <property type="nucleotide sequence ID" value="NZ_VUMT01000004.1"/>
</dbReference>
<name>A0A6L5XWS7_9FIRM</name>
<comment type="caution">
    <text evidence="4">The sequence shown here is derived from an EMBL/GenBank/DDBJ whole genome shotgun (WGS) entry which is preliminary data.</text>
</comment>
<dbReference type="EMBL" id="VUMT01000004">
    <property type="protein sequence ID" value="MSS62987.1"/>
    <property type="molecule type" value="Genomic_DNA"/>
</dbReference>
<dbReference type="EC" id="3.5.1.44" evidence="3"/>
<dbReference type="InterPro" id="IPR005659">
    <property type="entry name" value="Chemorcpt_Glu_NH3ase_CheD"/>
</dbReference>
<dbReference type="PANTHER" id="PTHR35147">
    <property type="entry name" value="CHEMORECEPTOR GLUTAMINE DEAMIDASE CHED-RELATED"/>
    <property type="match status" value="1"/>
</dbReference>
<accession>A0A6L5XWS7</accession>
<dbReference type="Proteomes" id="UP000482209">
    <property type="component" value="Unassembled WGS sequence"/>
</dbReference>
<evidence type="ECO:0000313" key="5">
    <source>
        <dbReference type="Proteomes" id="UP000482209"/>
    </source>
</evidence>
<dbReference type="GO" id="GO:0006935">
    <property type="term" value="P:chemotaxis"/>
    <property type="evidence" value="ECO:0007669"/>
    <property type="project" value="UniProtKB-UniRule"/>
</dbReference>
<dbReference type="AlphaFoldDB" id="A0A6L5XWS7"/>
<dbReference type="Pfam" id="PF03975">
    <property type="entry name" value="CheD"/>
    <property type="match status" value="1"/>
</dbReference>
<keyword evidence="1 3" id="KW-0145">Chemotaxis</keyword>
<dbReference type="PANTHER" id="PTHR35147:SF1">
    <property type="entry name" value="CHEMORECEPTOR GLUTAMINE DEAMIDASE CHED-RELATED"/>
    <property type="match status" value="1"/>
</dbReference>
<evidence type="ECO:0000256" key="3">
    <source>
        <dbReference type="HAMAP-Rule" id="MF_01440"/>
    </source>
</evidence>
<dbReference type="Gene3D" id="3.30.1330.200">
    <property type="match status" value="1"/>
</dbReference>
<dbReference type="HAMAP" id="MF_01440">
    <property type="entry name" value="CheD"/>
    <property type="match status" value="1"/>
</dbReference>
<dbReference type="GO" id="GO:0050568">
    <property type="term" value="F:protein-glutamine glutaminase activity"/>
    <property type="evidence" value="ECO:0007669"/>
    <property type="project" value="UniProtKB-UniRule"/>
</dbReference>
<dbReference type="InterPro" id="IPR038592">
    <property type="entry name" value="CheD-like_sf"/>
</dbReference>
<keyword evidence="5" id="KW-1185">Reference proteome</keyword>
<comment type="function">
    <text evidence="3">Probably deamidates glutamine residues to glutamate on methyl-accepting chemotaxis receptors (MCPs), playing an important role in chemotaxis.</text>
</comment>
<reference evidence="4 5" key="1">
    <citation type="submission" date="2019-08" db="EMBL/GenBank/DDBJ databases">
        <title>In-depth cultivation of the pig gut microbiome towards novel bacterial diversity and tailored functional studies.</title>
        <authorList>
            <person name="Wylensek D."/>
            <person name="Hitch T.C.A."/>
            <person name="Clavel T."/>
        </authorList>
    </citation>
    <scope>NUCLEOTIDE SEQUENCE [LARGE SCALE GENOMIC DNA]</scope>
    <source>
        <strain evidence="4 5">WCA-693-APC-MOT-I</strain>
    </source>
</reference>